<evidence type="ECO:0000256" key="2">
    <source>
        <dbReference type="SAM" id="Phobius"/>
    </source>
</evidence>
<dbReference type="OrthoDB" id="1562405at2759"/>
<organism evidence="6 7">
    <name type="scientific">Rhizodiscina lignyota</name>
    <dbReference type="NCBI Taxonomy" id="1504668"/>
    <lineage>
        <taxon>Eukaryota</taxon>
        <taxon>Fungi</taxon>
        <taxon>Dikarya</taxon>
        <taxon>Ascomycota</taxon>
        <taxon>Pezizomycotina</taxon>
        <taxon>Dothideomycetes</taxon>
        <taxon>Pleosporomycetidae</taxon>
        <taxon>Aulographales</taxon>
        <taxon>Rhizodiscinaceae</taxon>
        <taxon>Rhizodiscina</taxon>
    </lineage>
</organism>
<evidence type="ECO:0000259" key="5">
    <source>
        <dbReference type="SMART" id="SM01216"/>
    </source>
</evidence>
<feature type="region of interest" description="Disordered" evidence="1">
    <location>
        <begin position="1078"/>
        <end position="1139"/>
    </location>
</feature>
<proteinExistence type="predicted"/>
<feature type="region of interest" description="Disordered" evidence="1">
    <location>
        <begin position="100"/>
        <end position="147"/>
    </location>
</feature>
<evidence type="ECO:0000313" key="6">
    <source>
        <dbReference type="EMBL" id="KAF2103087.1"/>
    </source>
</evidence>
<feature type="domain" description="FMP27/BLTP2/Hobbit GFWDK motif-containing RBG unit" evidence="3">
    <location>
        <begin position="1279"/>
        <end position="1438"/>
    </location>
</feature>
<dbReference type="Pfam" id="PF10344">
    <property type="entry name" value="Hobbit"/>
    <property type="match status" value="1"/>
</dbReference>
<evidence type="ECO:0000256" key="1">
    <source>
        <dbReference type="SAM" id="MobiDB-lite"/>
    </source>
</evidence>
<dbReference type="SMART" id="SM01216">
    <property type="entry name" value="Fmp27_WPPW"/>
    <property type="match status" value="1"/>
</dbReference>
<feature type="compositionally biased region" description="Basic and acidic residues" evidence="1">
    <location>
        <begin position="2817"/>
        <end position="2847"/>
    </location>
</feature>
<dbReference type="EMBL" id="ML978122">
    <property type="protein sequence ID" value="KAF2103087.1"/>
    <property type="molecule type" value="Genomic_DNA"/>
</dbReference>
<feature type="region of interest" description="Disordered" evidence="1">
    <location>
        <begin position="841"/>
        <end position="872"/>
    </location>
</feature>
<feature type="region of interest" description="Disordered" evidence="1">
    <location>
        <begin position="715"/>
        <end position="762"/>
    </location>
</feature>
<feature type="compositionally biased region" description="Polar residues" evidence="1">
    <location>
        <begin position="2641"/>
        <end position="2660"/>
    </location>
</feature>
<feature type="compositionally biased region" description="Basic residues" evidence="1">
    <location>
        <begin position="2602"/>
        <end position="2612"/>
    </location>
</feature>
<evidence type="ECO:0000259" key="4">
    <source>
        <dbReference type="SMART" id="SM01215"/>
    </source>
</evidence>
<feature type="region of interest" description="Disordered" evidence="1">
    <location>
        <begin position="2072"/>
        <end position="2091"/>
    </location>
</feature>
<feature type="compositionally biased region" description="Polar residues" evidence="1">
    <location>
        <begin position="2806"/>
        <end position="2816"/>
    </location>
</feature>
<dbReference type="PANTHER" id="PTHR15678">
    <property type="entry name" value="ANTIGEN MLAA-22-RELATED"/>
    <property type="match status" value="1"/>
</dbReference>
<comment type="caution">
    <text evidence="6">The sequence shown here is derived from an EMBL/GenBank/DDBJ whole genome shotgun (WGS) entry which is preliminary data.</text>
</comment>
<feature type="region of interest" description="Disordered" evidence="1">
    <location>
        <begin position="2029"/>
        <end position="2053"/>
    </location>
</feature>
<protein>
    <submittedName>
        <fullName evidence="6">Uncharacterized protein</fullName>
    </submittedName>
</protein>
<keyword evidence="2" id="KW-1133">Transmembrane helix</keyword>
<dbReference type="InterPro" id="IPR045167">
    <property type="entry name" value="Hobbit"/>
</dbReference>
<keyword evidence="2" id="KW-0472">Membrane</keyword>
<dbReference type="PANTHER" id="PTHR15678:SF6">
    <property type="entry name" value="BRIDGE-LIKE LIPID TRANSFER PROTEIN FAMILY MEMBER 2"/>
    <property type="match status" value="1"/>
</dbReference>
<feature type="domain" description="FMP27 SW motif-containing RBG unit" evidence="4">
    <location>
        <begin position="1159"/>
        <end position="1261"/>
    </location>
</feature>
<dbReference type="SMART" id="SM01215">
    <property type="entry name" value="Fmp27_SW"/>
    <property type="match status" value="1"/>
</dbReference>
<dbReference type="InterPro" id="IPR019449">
    <property type="entry name" value="FMP27_WPPW_RBG"/>
</dbReference>
<keyword evidence="2" id="KW-0812">Transmembrane</keyword>
<feature type="compositionally biased region" description="Low complexity" evidence="1">
    <location>
        <begin position="128"/>
        <end position="137"/>
    </location>
</feature>
<feature type="region of interest" description="Disordered" evidence="1">
    <location>
        <begin position="2545"/>
        <end position="2689"/>
    </location>
</feature>
<feature type="transmembrane region" description="Helical" evidence="2">
    <location>
        <begin position="6"/>
        <end position="27"/>
    </location>
</feature>
<dbReference type="InterPro" id="IPR019441">
    <property type="entry name" value="FMP27/BLTP2/Hobbit_GFWDK_RBG"/>
</dbReference>
<gene>
    <name evidence="6" type="ORF">NA57DRAFT_32900</name>
</gene>
<feature type="domain" description="FMP27 WPPW motif-containing RBG unit" evidence="5">
    <location>
        <begin position="1685"/>
        <end position="2202"/>
    </location>
</feature>
<feature type="compositionally biased region" description="Basic residues" evidence="1">
    <location>
        <begin position="1094"/>
        <end position="1107"/>
    </location>
</feature>
<feature type="compositionally biased region" description="Basic residues" evidence="1">
    <location>
        <begin position="726"/>
        <end position="735"/>
    </location>
</feature>
<evidence type="ECO:0000313" key="7">
    <source>
        <dbReference type="Proteomes" id="UP000799772"/>
    </source>
</evidence>
<feature type="compositionally biased region" description="Polar residues" evidence="1">
    <location>
        <begin position="2571"/>
        <end position="2581"/>
    </location>
</feature>
<keyword evidence="7" id="KW-1185">Reference proteome</keyword>
<reference evidence="6" key="1">
    <citation type="journal article" date="2020" name="Stud. Mycol.">
        <title>101 Dothideomycetes genomes: a test case for predicting lifestyles and emergence of pathogens.</title>
        <authorList>
            <person name="Haridas S."/>
            <person name="Albert R."/>
            <person name="Binder M."/>
            <person name="Bloem J."/>
            <person name="Labutti K."/>
            <person name="Salamov A."/>
            <person name="Andreopoulos B."/>
            <person name="Baker S."/>
            <person name="Barry K."/>
            <person name="Bills G."/>
            <person name="Bluhm B."/>
            <person name="Cannon C."/>
            <person name="Castanera R."/>
            <person name="Culley D."/>
            <person name="Daum C."/>
            <person name="Ezra D."/>
            <person name="Gonzalez J."/>
            <person name="Henrissat B."/>
            <person name="Kuo A."/>
            <person name="Liang C."/>
            <person name="Lipzen A."/>
            <person name="Lutzoni F."/>
            <person name="Magnuson J."/>
            <person name="Mondo S."/>
            <person name="Nolan M."/>
            <person name="Ohm R."/>
            <person name="Pangilinan J."/>
            <person name="Park H.-J."/>
            <person name="Ramirez L."/>
            <person name="Alfaro M."/>
            <person name="Sun H."/>
            <person name="Tritt A."/>
            <person name="Yoshinaga Y."/>
            <person name="Zwiers L.-H."/>
            <person name="Turgeon B."/>
            <person name="Goodwin S."/>
            <person name="Spatafora J."/>
            <person name="Crous P."/>
            <person name="Grigoriev I."/>
        </authorList>
    </citation>
    <scope>NUCLEOTIDE SEQUENCE</scope>
    <source>
        <strain evidence="6">CBS 133067</strain>
    </source>
</reference>
<dbReference type="InterPro" id="IPR019415">
    <property type="entry name" value="FMP27_SW_RBG"/>
</dbReference>
<accession>A0A9P4INI0</accession>
<dbReference type="Proteomes" id="UP000799772">
    <property type="component" value="Unassembled WGS sequence"/>
</dbReference>
<feature type="compositionally biased region" description="Polar residues" evidence="1">
    <location>
        <begin position="841"/>
        <end position="861"/>
    </location>
</feature>
<dbReference type="SMART" id="SM01214">
    <property type="entry name" value="Fmp27_GFWDK"/>
    <property type="match status" value="1"/>
</dbReference>
<evidence type="ECO:0000259" key="3">
    <source>
        <dbReference type="SMART" id="SM01214"/>
    </source>
</evidence>
<name>A0A9P4INI0_9PEZI</name>
<feature type="compositionally biased region" description="Basic and acidic residues" evidence="1">
    <location>
        <begin position="1108"/>
        <end position="1139"/>
    </location>
</feature>
<feature type="region of interest" description="Disordered" evidence="1">
    <location>
        <begin position="2800"/>
        <end position="2864"/>
    </location>
</feature>
<sequence>MALPHPSFIVGVFALLYLSSFVVFALLRIITGISIQRLGYASLRRISFSPKEGIRVDIRGLGLSLHRPTFAQPTWLSIVLTELKVTVDLKTLGTETHKSGRWRTWTNGSPVPETKARSFLETPPGSPTNPGTPGVSPEPKNDSQRSRIWERLTETKERIKRLHRKINWIRMFDLVATNTSLVIVDVGTIQVAHYTMAVDTRRKTVDRSRLFQHRRAKSANQRPAEWIINVRSILFLPEGKESTEILDNCTLNVHGLLVPELDGLRDASVALKLGRVSLPYDDIERSIQQIKFWRRSLRPHPEGPASDSEVYFENVMDELESPGSTEESIVQTVSDSKEFVSSILRGIQEVQFAISFFGMSQRVRDIQPSGPPVYLNISMKEISLDLLRLDPKSPAHLMYFSPKDVAHQALLTAISISIGIDDGEEHPERLMYVPMATATMRTTLPSKTIQFTREKNVAERNTNILFANLVVTSPSVDLDPKHLPLMLAVLQRRERSSNPKSRPNSRTRHHLISRLLPKASIKISVHEPVTRVALPPMEVEKKGTDEFDLLISAMSAMSLEIESSHSAGGDLHYALSSNFRITSHNLYYQTASGEKFNLHNTETFEIKVQVSASPDVAVIATANVQTFSIYMVRPEISEGVRQIVAQLRSDTFLVPNSSSETPRSNFLRRLPSWLQNVQVHGADFNVEVAGVDTKVSREARGLALHLESWNAEYRADKSEPLQSPTARHRAVSKSVRRGDDSPRQSSPAPPSRRRHSSATDGRRLAIHTQGLEAFVVESADTWEPESFLSLPRFEVAFTTSTDNQGPLFHVNSFARSLTANYSLYRHFAVGMAMTVLQKTFQKPQQSSARPSPTHQQSSSSLLVPGDRPSSVDGPEVTTLDFRAAFVQVKVSMPTDPPLMLQVFSVEAGRHRWAFPFLRSKLIRLYAETPNVRNVWTRVISFRSLRFDYRRARRKIGASFVEERSFDVVADATRIAIPHQLVVHKIMDNIVNVKKTVEQLHHRFQTGTDEYILEKEPEGPKHVPRISFKSSAFLFEIEDGSFEWKIGCIFRTGLEEQKQRLAREEAFRLKVKRLTDLEKNKGGGSRFRTQSAHNMRTKSPRGRIRRRHKEEPKRRSQSEDGTEREREPSPPRQERRGRRMHYDAEGTCEMSDQSHRSIDQAWDQLLKLNAQSWKRRIDHNMNFQNRGMKDIRHSFGILDDIPDDVEQPEMILAVPQRPALMAVEISDLSILIDKPSFPLNDYPEFLHRIGKGMPYDMKYGLLIPTSVQLGMGEARVTLRDYPLPLLHVPALAYGQSHKQGSLSLKADFVIAEEFRDEQSIRRVDVVVVPPDSTTSDNEGQGYTVNVRRTIAAIKTYSDIAANINTSNPTKITWGVSYQPAIQDTMQVIESFTKPAVDPSERVGFWDKIRLSFHSRVKVAWAGDGDVHLILKGTRDPYDIIGDGAGFVMCWRKNVLWNICQDPDPKNFMTVDSDDYVLAIPDANFYVRNSLKSDASDTRSSLSGSSSGSHDKMFQKTVMKLHGNVRWSAGLVFERNTDSGGRSFEFLPHYQVVLKNPKYAKPHNGRPYDAFRGFRSHHIHMSVGIAAPVDRDWSVTNLEPSTHYNSVHLTPLFFSHFFSWWKMFSGAMSLPVHQGKIWPGPGKSSKKFGRHLATIKYSLLFSPLYLSHIYKHKESDELGQGKEHATGLKTKLDSFMLDLHQRREVFRTQVEGVSKTSKTSAIKINQAQLDLIGMDTRAVSAVVDGPGGENMDEAAEETQQAYAQQGVFKLDLSRFTIPDEDPSWIDMDDFVELDDLLPAGSSPEVQILPLAYAPRFTYFRQTDHGNVINGDPGRSSPFGNEPTHFCVMTTRNDPRLVQCRLIQDRVDRIDEQIAHNKKVTGKHELEAVRDTASQTKVKESLEHLNTHAETLQMKKDFLLSMLKTLRKRLDTDDHRAIPDENEEERFFEAKEYDLSDDEAEAMDSSPIADYVSDFNNRFVVHNVQLKWTNSLRNIILRYIHQVSQRRGFVYYMSRSSVKFILDIIEEQKKNKAQTASVSGDPARTPSVSSPTADEEIEVQDRIQQLLEDGKKFVQADDPAAGDGHKPGDANAQNISHDFTAQNSYFMRLIAPQIQLQSEKSTKNAVLVTAKGMQLKIIQIMDKDRVADEISGLVQRRFFGNMENLQMFATNSSTFGSEYLHMYSGNKYGAPAGSAWPPWVPLEVMFDFKVDPYGFNRVVQRTSATLRYDKYNTLRLKYNDDVSKEQSTQGKRTDSLEERIDHLWIEFPHVRAICDSGQYYALYIIVLDLLLYSEPLEKTRNERLEKIMLASDFSDLTGAPEMVIRLQERIRQMEELKLHFQLQEKALDRQGWKERIVLEHDLAACEDELFFIMKAITTSQRKYEDRAQASQSTGLLRWYISASELVWHLIRGQDESLVELQLKDAIYDRTDNTDGSNHNIMEIGSIHGLNLLPSAIYPEMIAPFFDEKSAYQDNADMKMLRIQWLMLEAIAGIPVMDHFEINVYPLRIQLEHDVGVKLFEYVFPGVGHGNFGDGGFSPFMVKHALPAQQETDEDDTTSVNTEGLGSPALLFPESATSTPKSVEQSPAGDDLALRLQPTLTLNEHHRPKSSGRGRFGRSSSHTDLTHLGRAGMRKSLLRRDLSSEALSSRPGSNRTVSNFSATKPSAELDRSRRFSVARSNSGDKQQKKKERSDDLAQMLYRASNYMTLAYVKIPSMVLCLSYKGKGQRNIEDVHDLVFRMPTLEYRNKTWSNLDLFLQLKKEVTRALVAHIGTIIGNKFSHHRPNKQQQTRLREIANSSTLLGAATPSEFHSNNTSESNSMRDDSPNALDEPRRSFAESELSRELSREISRSVSHNSSASEANGVGLGLIMRDRTERNGSVTPVQKTSDSSPPTVVVEAAVSPGSCLFCKICTDEIIAVGSYVTQKAFHRSPLQPGFQA</sequence>